<keyword evidence="3 5" id="KW-1133">Transmembrane helix</keyword>
<evidence type="ECO:0000313" key="7">
    <source>
        <dbReference type="Proteomes" id="UP000077926"/>
    </source>
</evidence>
<sequence length="155" mass="16891">MQGKQIGWIALYIRLALGVSFLSAVADRFGLWGKPGASNVAWGNMKGFMDYVNVLNPVVPDVFIPTIAWIATIGEIIFGILLILGFQTRIVALLSSLMLLLFALGLTVGVGFKATLDYSVFSASAASLLLVCFRDIPYSLDSLVKKKQRKYSINV</sequence>
<dbReference type="OrthoDB" id="6448027at2"/>
<accession>A0A1B3XKV4</accession>
<evidence type="ECO:0000256" key="4">
    <source>
        <dbReference type="ARBA" id="ARBA00023136"/>
    </source>
</evidence>
<dbReference type="STRING" id="264697.ABE28_005670"/>
<name>A0A1B3XKV4_9BACI</name>
<dbReference type="GO" id="GO:0016020">
    <property type="term" value="C:membrane"/>
    <property type="evidence" value="ECO:0007669"/>
    <property type="project" value="UniProtKB-SubCell"/>
</dbReference>
<evidence type="ECO:0000256" key="1">
    <source>
        <dbReference type="ARBA" id="ARBA00004141"/>
    </source>
</evidence>
<evidence type="ECO:0000256" key="2">
    <source>
        <dbReference type="ARBA" id="ARBA00022692"/>
    </source>
</evidence>
<evidence type="ECO:0000256" key="3">
    <source>
        <dbReference type="ARBA" id="ARBA00022989"/>
    </source>
</evidence>
<dbReference type="Proteomes" id="UP000077926">
    <property type="component" value="Chromosome"/>
</dbReference>
<keyword evidence="4 5" id="KW-0472">Membrane</keyword>
<evidence type="ECO:0000313" key="6">
    <source>
        <dbReference type="EMBL" id="AOH53830.1"/>
    </source>
</evidence>
<comment type="subcellular location">
    <subcellularLocation>
        <location evidence="1">Membrane</location>
        <topology evidence="1">Multi-pass membrane protein</topology>
    </subcellularLocation>
</comment>
<dbReference type="KEGG" id="bmur:ABE28_005670"/>
<dbReference type="Pfam" id="PF07681">
    <property type="entry name" value="DoxX"/>
    <property type="match status" value="1"/>
</dbReference>
<feature type="transmembrane region" description="Helical" evidence="5">
    <location>
        <begin position="91"/>
        <end position="112"/>
    </location>
</feature>
<feature type="transmembrane region" description="Helical" evidence="5">
    <location>
        <begin position="7"/>
        <end position="26"/>
    </location>
</feature>
<dbReference type="RefSeq" id="WP_064466657.1">
    <property type="nucleotide sequence ID" value="NZ_CP017080.1"/>
</dbReference>
<organism evidence="6 7">
    <name type="scientific">Peribacillus muralis</name>
    <dbReference type="NCBI Taxonomy" id="264697"/>
    <lineage>
        <taxon>Bacteria</taxon>
        <taxon>Bacillati</taxon>
        <taxon>Bacillota</taxon>
        <taxon>Bacilli</taxon>
        <taxon>Bacillales</taxon>
        <taxon>Bacillaceae</taxon>
        <taxon>Peribacillus</taxon>
    </lineage>
</organism>
<dbReference type="AlphaFoldDB" id="A0A1B3XKV4"/>
<keyword evidence="2 5" id="KW-0812">Transmembrane</keyword>
<evidence type="ECO:0000256" key="5">
    <source>
        <dbReference type="SAM" id="Phobius"/>
    </source>
</evidence>
<feature type="transmembrane region" description="Helical" evidence="5">
    <location>
        <begin position="62"/>
        <end position="84"/>
    </location>
</feature>
<dbReference type="InterPro" id="IPR032808">
    <property type="entry name" value="DoxX"/>
</dbReference>
<proteinExistence type="predicted"/>
<reference evidence="6 7" key="1">
    <citation type="submission" date="2016-08" db="EMBL/GenBank/DDBJ databases">
        <title>Complete genome sequence of Bacillus muralis G25-68, a strain with toxicity to nematodes.</title>
        <authorList>
            <person name="Zheng Z."/>
        </authorList>
    </citation>
    <scope>NUCLEOTIDE SEQUENCE [LARGE SCALE GENOMIC DNA]</scope>
    <source>
        <strain evidence="6 7">G25-68</strain>
    </source>
</reference>
<keyword evidence="7" id="KW-1185">Reference proteome</keyword>
<dbReference type="EMBL" id="CP017080">
    <property type="protein sequence ID" value="AOH53830.1"/>
    <property type="molecule type" value="Genomic_DNA"/>
</dbReference>
<protein>
    <submittedName>
        <fullName evidence="6">DoxX protein</fullName>
    </submittedName>
</protein>
<gene>
    <name evidence="6" type="ORF">ABE28_005670</name>
</gene>